<dbReference type="GO" id="GO:0004888">
    <property type="term" value="F:transmembrane signaling receptor activity"/>
    <property type="evidence" value="ECO:0007669"/>
    <property type="project" value="InterPro"/>
</dbReference>
<dbReference type="Gene3D" id="1.10.287.950">
    <property type="entry name" value="Methyl-accepting chemotaxis protein"/>
    <property type="match status" value="1"/>
</dbReference>
<dbReference type="RefSeq" id="WP_235956965.1">
    <property type="nucleotide sequence ID" value="NZ_BLTE01000013.1"/>
</dbReference>
<dbReference type="InterPro" id="IPR051310">
    <property type="entry name" value="MCP_chemotaxis"/>
</dbReference>
<evidence type="ECO:0000256" key="2">
    <source>
        <dbReference type="ARBA" id="ARBA00022500"/>
    </source>
</evidence>
<dbReference type="Gene3D" id="1.20.120.30">
    <property type="entry name" value="Aspartate receptor, ligand-binding domain"/>
    <property type="match status" value="1"/>
</dbReference>
<dbReference type="Pfam" id="PF00672">
    <property type="entry name" value="HAMP"/>
    <property type="match status" value="1"/>
</dbReference>
<evidence type="ECO:0000256" key="6">
    <source>
        <dbReference type="SAM" id="MobiDB-lite"/>
    </source>
</evidence>
<dbReference type="InterPro" id="IPR004089">
    <property type="entry name" value="MCPsignal_dom"/>
</dbReference>
<dbReference type="SUPFAM" id="SSF58104">
    <property type="entry name" value="Methyl-accepting chemotaxis protein (MCP) signaling domain"/>
    <property type="match status" value="1"/>
</dbReference>
<dbReference type="PANTHER" id="PTHR43531">
    <property type="entry name" value="PROTEIN ICFG"/>
    <property type="match status" value="1"/>
</dbReference>
<comment type="caution">
    <text evidence="9">The sequence shown here is derived from an EMBL/GenBank/DDBJ whole genome shotgun (WGS) entry which is preliminary data.</text>
</comment>
<dbReference type="GO" id="GO:0007165">
    <property type="term" value="P:signal transduction"/>
    <property type="evidence" value="ECO:0007669"/>
    <property type="project" value="UniProtKB-KW"/>
</dbReference>
<dbReference type="InterPro" id="IPR004090">
    <property type="entry name" value="Chemotax_Me-accpt_rcpt"/>
</dbReference>
<dbReference type="GO" id="GO:0005886">
    <property type="term" value="C:plasma membrane"/>
    <property type="evidence" value="ECO:0007669"/>
    <property type="project" value="TreeGrafter"/>
</dbReference>
<dbReference type="GO" id="GO:0006935">
    <property type="term" value="P:chemotaxis"/>
    <property type="evidence" value="ECO:0007669"/>
    <property type="project" value="UniProtKB-KW"/>
</dbReference>
<dbReference type="CDD" id="cd06225">
    <property type="entry name" value="HAMP"/>
    <property type="match status" value="1"/>
</dbReference>
<comment type="subcellular location">
    <subcellularLocation>
        <location evidence="1">Membrane</location>
    </subcellularLocation>
</comment>
<evidence type="ECO:0000259" key="8">
    <source>
        <dbReference type="PROSITE" id="PS50885"/>
    </source>
</evidence>
<evidence type="ECO:0000259" key="7">
    <source>
        <dbReference type="PROSITE" id="PS50111"/>
    </source>
</evidence>
<protein>
    <submittedName>
        <fullName evidence="9">Methyl-accepting chemotaxis protein I</fullName>
    </submittedName>
</protein>
<evidence type="ECO:0000313" key="9">
    <source>
        <dbReference type="EMBL" id="GFK94919.1"/>
    </source>
</evidence>
<keyword evidence="4" id="KW-0807">Transducer</keyword>
<dbReference type="Pfam" id="PF00015">
    <property type="entry name" value="MCPsignal"/>
    <property type="match status" value="1"/>
</dbReference>
<feature type="region of interest" description="Disordered" evidence="6">
    <location>
        <begin position="401"/>
        <end position="432"/>
    </location>
</feature>
<dbReference type="FunFam" id="1.10.287.950:FF:000001">
    <property type="entry name" value="Methyl-accepting chemotaxis sensory transducer"/>
    <property type="match status" value="1"/>
</dbReference>
<reference evidence="9 10" key="1">
    <citation type="submission" date="2020-04" db="EMBL/GenBank/DDBJ databases">
        <authorList>
            <consortium name="Desulfovibrio sp. FSS-1 genome sequencing consortium"/>
            <person name="Shimoshige H."/>
            <person name="Kobayashi H."/>
            <person name="Maekawa T."/>
        </authorList>
    </citation>
    <scope>NUCLEOTIDE SEQUENCE [LARGE SCALE GENOMIC DNA]</scope>
    <source>
        <strain evidence="9 10">SIID29052-01</strain>
    </source>
</reference>
<evidence type="ECO:0000256" key="5">
    <source>
        <dbReference type="SAM" id="Coils"/>
    </source>
</evidence>
<sequence>MKNVKLPVKLIGGFVCTALVALAVGLIALRQIGNVTENALDLGAVHLPGAESLLRAMNETNAATCAVRTLASPFLDNARREAVQRETQAGLSQMRQTLAGYAGLPKSNGEEEIFKAMAPLTDSFERLAGKAVSLSGSLIQVDVPNPDALMTSMQLFRGDHYSLESKAALLILENSRFEGGEDPTACNFGKWLSGFATSNPRLAAIVNETKPQHDRFHAAVARIKQAQARGETAEARALLARELTPSAQKVFDSFREMRAEVQRSVDLFGELGRLTATEFEAARSSLFGQMNRLVEENGREAARAVKEAESSAATARAATLAGCAAGVLVALALGVGLSRGVTVPVAQGVAYARRMAQGDLAGQLDVRQRDEIGQLADALRDMTGRLSEVIGEVIESANNVASGSQQLSSTSESLSQGASEQAASVEEVSSSMEQMAANIQHNAENAARTEAMALKAARDAETGGQAVAQTTAAMQAIAGKITIIEEIARQTNLLALNAAIEAARAGEHGKGFAVVAAEVRKLAERSGQAASEISVLSSDSVTVARQAGEMLAAIVPDIRKTAELVQEIAAASREQNAGADQINKAVQQLDQVIQQNASASEQMASTSEELSSQAEQLLGVISFFKTTQGQEARTRRRTKHALPSAAQRS</sequence>
<keyword evidence="5" id="KW-0175">Coiled coil</keyword>
<organism evidence="9 10">
    <name type="scientific">Fundidesulfovibrio magnetotacticus</name>
    <dbReference type="NCBI Taxonomy" id="2730080"/>
    <lineage>
        <taxon>Bacteria</taxon>
        <taxon>Pseudomonadati</taxon>
        <taxon>Thermodesulfobacteriota</taxon>
        <taxon>Desulfovibrionia</taxon>
        <taxon>Desulfovibrionales</taxon>
        <taxon>Desulfovibrionaceae</taxon>
        <taxon>Fundidesulfovibrio</taxon>
    </lineage>
</organism>
<dbReference type="EMBL" id="BLTE01000013">
    <property type="protein sequence ID" value="GFK94919.1"/>
    <property type="molecule type" value="Genomic_DNA"/>
</dbReference>
<dbReference type="InterPro" id="IPR003660">
    <property type="entry name" value="HAMP_dom"/>
</dbReference>
<dbReference type="SMART" id="SM00283">
    <property type="entry name" value="MA"/>
    <property type="match status" value="1"/>
</dbReference>
<dbReference type="SMART" id="SM00304">
    <property type="entry name" value="HAMP"/>
    <property type="match status" value="1"/>
</dbReference>
<feature type="coiled-coil region" evidence="5">
    <location>
        <begin position="582"/>
        <end position="609"/>
    </location>
</feature>
<feature type="domain" description="HAMP" evidence="8">
    <location>
        <begin position="339"/>
        <end position="391"/>
    </location>
</feature>
<keyword evidence="2" id="KW-0145">Chemotaxis</keyword>
<proteinExistence type="inferred from homology"/>
<comment type="similarity">
    <text evidence="3">Belongs to the methyl-accepting chemotaxis (MCP) protein family.</text>
</comment>
<feature type="region of interest" description="Disordered" evidence="6">
    <location>
        <begin position="629"/>
        <end position="649"/>
    </location>
</feature>
<name>A0A6V8LXZ2_9BACT</name>
<dbReference type="PRINTS" id="PR00260">
    <property type="entry name" value="CHEMTRNSDUCR"/>
</dbReference>
<evidence type="ECO:0000256" key="1">
    <source>
        <dbReference type="ARBA" id="ARBA00004370"/>
    </source>
</evidence>
<keyword evidence="10" id="KW-1185">Reference proteome</keyword>
<dbReference type="PROSITE" id="PS50111">
    <property type="entry name" value="CHEMOTAXIS_TRANSDUC_2"/>
    <property type="match status" value="1"/>
</dbReference>
<gene>
    <name evidence="9" type="primary">tsr</name>
    <name evidence="9" type="ORF">NNJEOMEG_02767</name>
</gene>
<dbReference type="PANTHER" id="PTHR43531:SF11">
    <property type="entry name" value="METHYL-ACCEPTING CHEMOTAXIS PROTEIN 3"/>
    <property type="match status" value="1"/>
</dbReference>
<dbReference type="PROSITE" id="PS50885">
    <property type="entry name" value="HAMP"/>
    <property type="match status" value="1"/>
</dbReference>
<evidence type="ECO:0000313" key="10">
    <source>
        <dbReference type="Proteomes" id="UP000494245"/>
    </source>
</evidence>
<evidence type="ECO:0000256" key="4">
    <source>
        <dbReference type="PROSITE-ProRule" id="PRU00284"/>
    </source>
</evidence>
<dbReference type="Proteomes" id="UP000494245">
    <property type="component" value="Unassembled WGS sequence"/>
</dbReference>
<dbReference type="AlphaFoldDB" id="A0A6V8LXZ2"/>
<feature type="domain" description="Methyl-accepting transducer" evidence="7">
    <location>
        <begin position="396"/>
        <end position="611"/>
    </location>
</feature>
<evidence type="ECO:0000256" key="3">
    <source>
        <dbReference type="ARBA" id="ARBA00029447"/>
    </source>
</evidence>
<accession>A0A6V8LXZ2</accession>
<reference evidence="9 10" key="2">
    <citation type="submission" date="2020-05" db="EMBL/GenBank/DDBJ databases">
        <title>Draft genome sequence of Desulfovibrio sp. strainFSS-1.</title>
        <authorList>
            <person name="Shimoshige H."/>
            <person name="Kobayashi H."/>
            <person name="Maekawa T."/>
        </authorList>
    </citation>
    <scope>NUCLEOTIDE SEQUENCE [LARGE SCALE GENOMIC DNA]</scope>
    <source>
        <strain evidence="9 10">SIID29052-01</strain>
    </source>
</reference>